<dbReference type="GO" id="GO:0004477">
    <property type="term" value="F:methenyltetrahydrofolate cyclohydrolase activity"/>
    <property type="evidence" value="ECO:0007669"/>
    <property type="project" value="TreeGrafter"/>
</dbReference>
<dbReference type="GO" id="GO:0000105">
    <property type="term" value="P:L-histidine biosynthetic process"/>
    <property type="evidence" value="ECO:0007669"/>
    <property type="project" value="UniProtKB-KW"/>
</dbReference>
<dbReference type="PANTHER" id="PTHR48099">
    <property type="entry name" value="C-1-TETRAHYDROFOLATE SYNTHASE, CYTOPLASMIC-RELATED"/>
    <property type="match status" value="1"/>
</dbReference>
<keyword evidence="8" id="KW-0486">Methionine biosynthesis</keyword>
<dbReference type="InterPro" id="IPR046346">
    <property type="entry name" value="Aminoacid_DH-like_N_sf"/>
</dbReference>
<keyword evidence="3" id="KW-0658">Purine biosynthesis</keyword>
<name>A0A6J4M490_9ACTN</name>
<keyword evidence="2" id="KW-0028">Amino-acid biosynthesis</keyword>
<evidence type="ECO:0000256" key="2">
    <source>
        <dbReference type="ARBA" id="ARBA00022605"/>
    </source>
</evidence>
<keyword evidence="5" id="KW-0521">NADP</keyword>
<evidence type="ECO:0000313" key="11">
    <source>
        <dbReference type="EMBL" id="CAA9349156.1"/>
    </source>
</evidence>
<proteinExistence type="predicted"/>
<dbReference type="GO" id="GO:0035999">
    <property type="term" value="P:tetrahydrofolate interconversion"/>
    <property type="evidence" value="ECO:0007669"/>
    <property type="project" value="TreeGrafter"/>
</dbReference>
<comment type="pathway">
    <text evidence="1">One-carbon metabolism; tetrahydrofolate interconversion.</text>
</comment>
<sequence length="94" mass="9969">MRALVIDGAAAARELHVGLEREVKALRDSHVAPGLATVLVGSDYASLAYERRVRMLAESVGCHYVSARLDVDAEQADLLAVVGGLNTDPRISGI</sequence>
<evidence type="ECO:0000256" key="7">
    <source>
        <dbReference type="ARBA" id="ARBA00023102"/>
    </source>
</evidence>
<accession>A0A6J4M490</accession>
<keyword evidence="6" id="KW-0560">Oxidoreductase</keyword>
<evidence type="ECO:0000256" key="4">
    <source>
        <dbReference type="ARBA" id="ARBA00022801"/>
    </source>
</evidence>
<dbReference type="GO" id="GO:0004488">
    <property type="term" value="F:methylenetetrahydrofolate dehydrogenase (NADP+) activity"/>
    <property type="evidence" value="ECO:0007669"/>
    <property type="project" value="InterPro"/>
</dbReference>
<dbReference type="EMBL" id="CADCUE010000208">
    <property type="protein sequence ID" value="CAA9349156.1"/>
    <property type="molecule type" value="Genomic_DNA"/>
</dbReference>
<keyword evidence="4" id="KW-0378">Hydrolase</keyword>
<dbReference type="AlphaFoldDB" id="A0A6J4M490"/>
<dbReference type="Pfam" id="PF00763">
    <property type="entry name" value="THF_DHG_CYH"/>
    <property type="match status" value="1"/>
</dbReference>
<evidence type="ECO:0000256" key="3">
    <source>
        <dbReference type="ARBA" id="ARBA00022755"/>
    </source>
</evidence>
<evidence type="ECO:0000256" key="5">
    <source>
        <dbReference type="ARBA" id="ARBA00022857"/>
    </source>
</evidence>
<dbReference type="GO" id="GO:0009086">
    <property type="term" value="P:methionine biosynthetic process"/>
    <property type="evidence" value="ECO:0007669"/>
    <property type="project" value="UniProtKB-KW"/>
</dbReference>
<evidence type="ECO:0000256" key="6">
    <source>
        <dbReference type="ARBA" id="ARBA00023002"/>
    </source>
</evidence>
<dbReference type="PANTHER" id="PTHR48099:SF5">
    <property type="entry name" value="C-1-TETRAHYDROFOLATE SYNTHASE, CYTOPLASMIC"/>
    <property type="match status" value="1"/>
</dbReference>
<dbReference type="GO" id="GO:0006164">
    <property type="term" value="P:purine nucleotide biosynthetic process"/>
    <property type="evidence" value="ECO:0007669"/>
    <property type="project" value="UniProtKB-KW"/>
</dbReference>
<evidence type="ECO:0000256" key="8">
    <source>
        <dbReference type="ARBA" id="ARBA00023167"/>
    </source>
</evidence>
<reference evidence="11" key="1">
    <citation type="submission" date="2020-02" db="EMBL/GenBank/DDBJ databases">
        <authorList>
            <person name="Meier V. D."/>
        </authorList>
    </citation>
    <scope>NUCLEOTIDE SEQUENCE</scope>
    <source>
        <strain evidence="11">AVDCRST_MAG16</strain>
    </source>
</reference>
<evidence type="ECO:0000256" key="9">
    <source>
        <dbReference type="ARBA" id="ARBA00023268"/>
    </source>
</evidence>
<protein>
    <recommendedName>
        <fullName evidence="10">Tetrahydrofolate dehydrogenase/cyclohydrolase catalytic domain-containing protein</fullName>
    </recommendedName>
</protein>
<keyword evidence="9" id="KW-0511">Multifunctional enzyme</keyword>
<dbReference type="Gene3D" id="3.40.50.10860">
    <property type="entry name" value="Leucine Dehydrogenase, chain A, domain 1"/>
    <property type="match status" value="1"/>
</dbReference>
<gene>
    <name evidence="11" type="ORF">AVDCRST_MAG16-2230</name>
</gene>
<dbReference type="InterPro" id="IPR020630">
    <property type="entry name" value="THF_DH/CycHdrlase_cat_dom"/>
</dbReference>
<evidence type="ECO:0000256" key="1">
    <source>
        <dbReference type="ARBA" id="ARBA00004777"/>
    </source>
</evidence>
<feature type="domain" description="Tetrahydrofolate dehydrogenase/cyclohydrolase catalytic" evidence="10">
    <location>
        <begin position="6"/>
        <end position="94"/>
    </location>
</feature>
<dbReference type="SUPFAM" id="SSF53223">
    <property type="entry name" value="Aminoacid dehydrogenase-like, N-terminal domain"/>
    <property type="match status" value="1"/>
</dbReference>
<keyword evidence="7" id="KW-0368">Histidine biosynthesis</keyword>
<dbReference type="PRINTS" id="PR00085">
    <property type="entry name" value="THFDHDRGNASE"/>
</dbReference>
<evidence type="ECO:0000259" key="10">
    <source>
        <dbReference type="Pfam" id="PF00763"/>
    </source>
</evidence>
<feature type="non-terminal residue" evidence="11">
    <location>
        <position position="94"/>
    </location>
</feature>
<organism evidence="11">
    <name type="scientific">uncultured Frankineae bacterium</name>
    <dbReference type="NCBI Taxonomy" id="437475"/>
    <lineage>
        <taxon>Bacteria</taxon>
        <taxon>Bacillati</taxon>
        <taxon>Actinomycetota</taxon>
        <taxon>Actinomycetes</taxon>
        <taxon>Frankiales</taxon>
        <taxon>environmental samples</taxon>
    </lineage>
</organism>
<dbReference type="InterPro" id="IPR000672">
    <property type="entry name" value="THF_DH/CycHdrlase"/>
</dbReference>
<dbReference type="GO" id="GO:0005829">
    <property type="term" value="C:cytosol"/>
    <property type="evidence" value="ECO:0007669"/>
    <property type="project" value="TreeGrafter"/>
</dbReference>